<feature type="compositionally biased region" description="Polar residues" evidence="1">
    <location>
        <begin position="173"/>
        <end position="184"/>
    </location>
</feature>
<dbReference type="EMBL" id="OU963870">
    <property type="protein sequence ID" value="CAH0395656.1"/>
    <property type="molecule type" value="Genomic_DNA"/>
</dbReference>
<accession>A0A9P0F9L8</accession>
<gene>
    <name evidence="3" type="ORF">BEMITA_LOCUS13820</name>
</gene>
<keyword evidence="4" id="KW-1185">Reference proteome</keyword>
<feature type="chain" id="PRO_5040191522" evidence="2">
    <location>
        <begin position="19"/>
        <end position="201"/>
    </location>
</feature>
<evidence type="ECO:0000313" key="3">
    <source>
        <dbReference type="EMBL" id="CAH0395656.1"/>
    </source>
</evidence>
<feature type="signal peptide" evidence="2">
    <location>
        <begin position="1"/>
        <end position="18"/>
    </location>
</feature>
<proteinExistence type="predicted"/>
<evidence type="ECO:0000313" key="4">
    <source>
        <dbReference type="Proteomes" id="UP001152759"/>
    </source>
</evidence>
<reference evidence="3" key="1">
    <citation type="submission" date="2021-12" db="EMBL/GenBank/DDBJ databases">
        <authorList>
            <person name="King R."/>
        </authorList>
    </citation>
    <scope>NUCLEOTIDE SEQUENCE</scope>
</reference>
<name>A0A9P0F9L8_BEMTA</name>
<evidence type="ECO:0000256" key="1">
    <source>
        <dbReference type="SAM" id="MobiDB-lite"/>
    </source>
</evidence>
<dbReference type="AlphaFoldDB" id="A0A9P0F9L8"/>
<organism evidence="3 4">
    <name type="scientific">Bemisia tabaci</name>
    <name type="common">Sweetpotato whitefly</name>
    <name type="synonym">Aleurodes tabaci</name>
    <dbReference type="NCBI Taxonomy" id="7038"/>
    <lineage>
        <taxon>Eukaryota</taxon>
        <taxon>Metazoa</taxon>
        <taxon>Ecdysozoa</taxon>
        <taxon>Arthropoda</taxon>
        <taxon>Hexapoda</taxon>
        <taxon>Insecta</taxon>
        <taxon>Pterygota</taxon>
        <taxon>Neoptera</taxon>
        <taxon>Paraneoptera</taxon>
        <taxon>Hemiptera</taxon>
        <taxon>Sternorrhyncha</taxon>
        <taxon>Aleyrodoidea</taxon>
        <taxon>Aleyrodidae</taxon>
        <taxon>Aleyrodinae</taxon>
        <taxon>Bemisia</taxon>
    </lineage>
</organism>
<sequence>MNQKLFLLVVSFAVTINGHDKCRKISETNNSEIVRYVHHSCAMFLRHFHAIPSEYQERCPGARDAKCRHLDDKWRCTVRINSQNLADPKKEELETVALRSCLKTITKWKELIEQESVTTVKNWDHLVGNATGTGGAASAEGKKKGTAERSTIAIGGATVVPKEIGKAPEKTGSRTTKSVPSQAGKQKKRKKPMGNTARPKS</sequence>
<feature type="region of interest" description="Disordered" evidence="1">
    <location>
        <begin position="132"/>
        <end position="201"/>
    </location>
</feature>
<protein>
    <submittedName>
        <fullName evidence="3">Uncharacterized protein</fullName>
    </submittedName>
</protein>
<dbReference type="Proteomes" id="UP001152759">
    <property type="component" value="Chromosome 9"/>
</dbReference>
<keyword evidence="2" id="KW-0732">Signal</keyword>
<feature type="compositionally biased region" description="Basic and acidic residues" evidence="1">
    <location>
        <begin position="163"/>
        <end position="172"/>
    </location>
</feature>
<evidence type="ECO:0000256" key="2">
    <source>
        <dbReference type="SAM" id="SignalP"/>
    </source>
</evidence>